<proteinExistence type="predicted"/>
<dbReference type="RefSeq" id="WP_253801353.1">
    <property type="nucleotide sequence ID" value="NZ_BAAAUA010000018.1"/>
</dbReference>
<organism evidence="1 2">
    <name type="scientific">Kitasatospora cinereorecta</name>
    <dbReference type="NCBI Taxonomy" id="285560"/>
    <lineage>
        <taxon>Bacteria</taxon>
        <taxon>Bacillati</taxon>
        <taxon>Actinomycetota</taxon>
        <taxon>Actinomycetes</taxon>
        <taxon>Kitasatosporales</taxon>
        <taxon>Streptomycetaceae</taxon>
        <taxon>Kitasatospora</taxon>
    </lineage>
</organism>
<dbReference type="EMBL" id="JBHSOC010000039">
    <property type="protein sequence ID" value="MFC5643987.1"/>
    <property type="molecule type" value="Genomic_DNA"/>
</dbReference>
<dbReference type="Gene3D" id="3.30.10.10">
    <property type="entry name" value="Trypsin Inhibitor V, subunit A"/>
    <property type="match status" value="1"/>
</dbReference>
<comment type="caution">
    <text evidence="1">The sequence shown here is derived from an EMBL/GenBank/DDBJ whole genome shotgun (WGS) entry which is preliminary data.</text>
</comment>
<dbReference type="Pfam" id="PF11720">
    <property type="entry name" value="Inhibitor_I78"/>
    <property type="match status" value="1"/>
</dbReference>
<reference evidence="2" key="1">
    <citation type="journal article" date="2019" name="Int. J. Syst. Evol. Microbiol.">
        <title>The Global Catalogue of Microorganisms (GCM) 10K type strain sequencing project: providing services to taxonomists for standard genome sequencing and annotation.</title>
        <authorList>
            <consortium name="The Broad Institute Genomics Platform"/>
            <consortium name="The Broad Institute Genome Sequencing Center for Infectious Disease"/>
            <person name="Wu L."/>
            <person name="Ma J."/>
        </authorList>
    </citation>
    <scope>NUCLEOTIDE SEQUENCE [LARGE SCALE GENOMIC DNA]</scope>
    <source>
        <strain evidence="2">CGMCC 4.1622</strain>
    </source>
</reference>
<dbReference type="Proteomes" id="UP001596066">
    <property type="component" value="Unassembled WGS sequence"/>
</dbReference>
<keyword evidence="2" id="KW-1185">Reference proteome</keyword>
<name>A0ABW0VDS2_9ACTN</name>
<evidence type="ECO:0000313" key="2">
    <source>
        <dbReference type="Proteomes" id="UP001596066"/>
    </source>
</evidence>
<sequence>MDDEVADYRGLPVEVARTLAADRGWRTVRELEPGALLTMEYRSDRLNLTVRDGVVERAWTG</sequence>
<protein>
    <submittedName>
        <fullName evidence="1">I78 family peptidase inhibitor</fullName>
    </submittedName>
</protein>
<gene>
    <name evidence="1" type="ORF">ACFPZF_21815</name>
</gene>
<dbReference type="InterPro" id="IPR021719">
    <property type="entry name" value="Prot_inh_I78"/>
</dbReference>
<evidence type="ECO:0000313" key="1">
    <source>
        <dbReference type="EMBL" id="MFC5643987.1"/>
    </source>
</evidence>
<accession>A0ABW0VDS2</accession>